<feature type="region of interest" description="Disordered" evidence="4">
    <location>
        <begin position="33"/>
        <end position="55"/>
    </location>
</feature>
<dbReference type="InterPro" id="IPR013595">
    <property type="entry name" value="Pept_S33_TAP-like_C"/>
</dbReference>
<evidence type="ECO:0000313" key="7">
    <source>
        <dbReference type="Proteomes" id="UP000321484"/>
    </source>
</evidence>
<evidence type="ECO:0000259" key="5">
    <source>
        <dbReference type="Pfam" id="PF08386"/>
    </source>
</evidence>
<dbReference type="Gene3D" id="3.40.50.1820">
    <property type="entry name" value="alpha/beta hydrolase"/>
    <property type="match status" value="1"/>
</dbReference>
<dbReference type="Pfam" id="PF08386">
    <property type="entry name" value="Abhydrolase_4"/>
    <property type="match status" value="1"/>
</dbReference>
<comment type="caution">
    <text evidence="6">The sequence shown here is derived from an EMBL/GenBank/DDBJ whole genome shotgun (WGS) entry which is preliminary data.</text>
</comment>
<evidence type="ECO:0000256" key="4">
    <source>
        <dbReference type="SAM" id="MobiDB-lite"/>
    </source>
</evidence>
<keyword evidence="3 6" id="KW-0378">Hydrolase</keyword>
<dbReference type="InterPro" id="IPR051601">
    <property type="entry name" value="Serine_prot/Carboxylest_S33"/>
</dbReference>
<evidence type="ECO:0000256" key="2">
    <source>
        <dbReference type="ARBA" id="ARBA00022729"/>
    </source>
</evidence>
<feature type="domain" description="Peptidase S33 tripeptidyl aminopeptidase-like C-terminal" evidence="5">
    <location>
        <begin position="423"/>
        <end position="523"/>
    </location>
</feature>
<keyword evidence="2" id="KW-0732">Signal</keyword>
<protein>
    <submittedName>
        <fullName evidence="6">Alpha/beta hydrolase</fullName>
    </submittedName>
</protein>
<name>A0A511YXY4_9CELL</name>
<dbReference type="GO" id="GO:0016787">
    <property type="term" value="F:hydrolase activity"/>
    <property type="evidence" value="ECO:0007669"/>
    <property type="project" value="UniProtKB-KW"/>
</dbReference>
<dbReference type="PROSITE" id="PS51257">
    <property type="entry name" value="PROKAR_LIPOPROTEIN"/>
    <property type="match status" value="1"/>
</dbReference>
<gene>
    <name evidence="6" type="ORF">AFE02nite_17950</name>
</gene>
<sequence>MEPVRRAVRLPRPARPVALGLTVALLLAGCVGGKEQSTPSDDGSDSPDQGTTVDPSLGLDAFYGQTLGWEDCGSGYECTTVQAPLDWDDPTAGAIELAVKRSPATGSADERLGSLLVNPGGPGASGVDFLSSVVDYVVGDDVLAAYDIVGFDPRGVAGSSPVDCGDDETIDAFFTTDFPMESQADVEAARERARAFGEACLAATGPVLGEVDTVSAARDMDLIRAVLGDDKLSYLGFSYGTFLGATYADLYPENVGRLVLDGALDPSMSNDDLVVGQAIGFENALRAYVEDCQQDDACPLKGTLDQGLARVAQLVADAEASPLPAGSGAEVNGTLAWYGIVVTLYDDGSWPYLTMALDEAINSGTGSTLLELANFYLDRTPDGSYTANSMVAFQAINCLDYPMVVRDYDEMVAFADQVAAVAPTFGRDFAMAIGCETWPFPATGERRPITAEGAAPILVVGTTGDPATPYEWAVALADQLASAELLTWEGEGHTAYGRGGSCVSDVVETYLLEGELPAGGASC</sequence>
<comment type="similarity">
    <text evidence="1">Belongs to the peptidase S33 family.</text>
</comment>
<proteinExistence type="inferred from homology"/>
<organism evidence="6 7">
    <name type="scientific">Actinotalea fermentans</name>
    <dbReference type="NCBI Taxonomy" id="43671"/>
    <lineage>
        <taxon>Bacteria</taxon>
        <taxon>Bacillati</taxon>
        <taxon>Actinomycetota</taxon>
        <taxon>Actinomycetes</taxon>
        <taxon>Micrococcales</taxon>
        <taxon>Cellulomonadaceae</taxon>
        <taxon>Actinotalea</taxon>
    </lineage>
</organism>
<feature type="compositionally biased region" description="Low complexity" evidence="4">
    <location>
        <begin position="36"/>
        <end position="51"/>
    </location>
</feature>
<keyword evidence="7" id="KW-1185">Reference proteome</keyword>
<dbReference type="SUPFAM" id="SSF53474">
    <property type="entry name" value="alpha/beta-Hydrolases"/>
    <property type="match status" value="1"/>
</dbReference>
<evidence type="ECO:0000313" key="6">
    <source>
        <dbReference type="EMBL" id="GEN80061.1"/>
    </source>
</evidence>
<evidence type="ECO:0000256" key="3">
    <source>
        <dbReference type="ARBA" id="ARBA00022801"/>
    </source>
</evidence>
<dbReference type="EMBL" id="BJYK01000004">
    <property type="protein sequence ID" value="GEN80061.1"/>
    <property type="molecule type" value="Genomic_DNA"/>
</dbReference>
<dbReference type="InterPro" id="IPR029058">
    <property type="entry name" value="AB_hydrolase_fold"/>
</dbReference>
<dbReference type="Proteomes" id="UP000321484">
    <property type="component" value="Unassembled WGS sequence"/>
</dbReference>
<dbReference type="PANTHER" id="PTHR43248">
    <property type="entry name" value="2-SUCCINYL-6-HYDROXY-2,4-CYCLOHEXADIENE-1-CARBOXYLATE SYNTHASE"/>
    <property type="match status" value="1"/>
</dbReference>
<reference evidence="6 7" key="1">
    <citation type="submission" date="2019-07" db="EMBL/GenBank/DDBJ databases">
        <title>Whole genome shotgun sequence of Actinotalea fermentans NBRC 105374.</title>
        <authorList>
            <person name="Hosoyama A."/>
            <person name="Uohara A."/>
            <person name="Ohji S."/>
            <person name="Ichikawa N."/>
        </authorList>
    </citation>
    <scope>NUCLEOTIDE SEQUENCE [LARGE SCALE GENOMIC DNA]</scope>
    <source>
        <strain evidence="6 7">NBRC 105374</strain>
    </source>
</reference>
<dbReference type="AlphaFoldDB" id="A0A511YXY4"/>
<dbReference type="PANTHER" id="PTHR43248:SF29">
    <property type="entry name" value="TRIPEPTIDYL AMINOPEPTIDASE"/>
    <property type="match status" value="1"/>
</dbReference>
<accession>A0A511YXY4</accession>
<evidence type="ECO:0000256" key="1">
    <source>
        <dbReference type="ARBA" id="ARBA00010088"/>
    </source>
</evidence>